<evidence type="ECO:0000313" key="1">
    <source>
        <dbReference type="EMBL" id="CAK7213122.1"/>
    </source>
</evidence>
<dbReference type="Proteomes" id="UP001642482">
    <property type="component" value="Unassembled WGS sequence"/>
</dbReference>
<dbReference type="EMBL" id="CAWUHD010000010">
    <property type="protein sequence ID" value="CAK7213122.1"/>
    <property type="molecule type" value="Genomic_DNA"/>
</dbReference>
<proteinExistence type="predicted"/>
<name>A0ABP0B0Y6_9PEZI</name>
<evidence type="ECO:0000313" key="2">
    <source>
        <dbReference type="Proteomes" id="UP001642482"/>
    </source>
</evidence>
<keyword evidence="2" id="KW-1185">Reference proteome</keyword>
<sequence length="379" mass="39726">MLASSFLSALALAGPPGSIGAGAPTKYAIEQLTVPPQLAKLGIQRARTVNGPFAVPGMVANDTSDDNGMGTFQELASLPCFDCYITGFSFGIHYVDANGSVSAGEANVNTGIYLHHAVLINMNRTDATCPLTSGGSFQRMFGAGNERGYADLSLNGTKRAGYYVGKEDIIALVAEIMNMQMGPARKVVVTSTWDYVTAEVTNTQPEGMFAAAVPVWLDIDGNCGSYTNGSEVAVPANATVFSYSMPAPWSPDAGKDGALRKYNVLLSASHLHDGGLQLDISKNGTIVCEGVANYGETPAYISEVPGEDMPGMPGMSMGSTELTHISSIHMCSGVGATSSDDHWSVTAHYNLTAHPGLETINGNAKPIMGIGIMFLVETY</sequence>
<protein>
    <submittedName>
        <fullName evidence="1">Uncharacterized protein</fullName>
    </submittedName>
</protein>
<organism evidence="1 2">
    <name type="scientific">Sporothrix eucalyptigena</name>
    <dbReference type="NCBI Taxonomy" id="1812306"/>
    <lineage>
        <taxon>Eukaryota</taxon>
        <taxon>Fungi</taxon>
        <taxon>Dikarya</taxon>
        <taxon>Ascomycota</taxon>
        <taxon>Pezizomycotina</taxon>
        <taxon>Sordariomycetes</taxon>
        <taxon>Sordariomycetidae</taxon>
        <taxon>Ophiostomatales</taxon>
        <taxon>Ophiostomataceae</taxon>
        <taxon>Sporothrix</taxon>
    </lineage>
</organism>
<accession>A0ABP0B0Y6</accession>
<gene>
    <name evidence="1" type="ORF">SEUCBS140593_001740</name>
</gene>
<comment type="caution">
    <text evidence="1">The sequence shown here is derived from an EMBL/GenBank/DDBJ whole genome shotgun (WGS) entry which is preliminary data.</text>
</comment>
<reference evidence="1 2" key="1">
    <citation type="submission" date="2024-01" db="EMBL/GenBank/DDBJ databases">
        <authorList>
            <person name="Allen C."/>
            <person name="Tagirdzhanova G."/>
        </authorList>
    </citation>
    <scope>NUCLEOTIDE SEQUENCE [LARGE SCALE GENOMIC DNA]</scope>
</reference>